<dbReference type="RefSeq" id="XP_014543143.2">
    <property type="nucleotide sequence ID" value="XM_014687657.2"/>
</dbReference>
<dbReference type="GO" id="GO:0009073">
    <property type="term" value="P:aromatic amino acid family biosynthetic process"/>
    <property type="evidence" value="ECO:0007669"/>
    <property type="project" value="UniProtKB-KW"/>
</dbReference>
<keyword evidence="5" id="KW-0057">Aromatic amino acid biosynthesis</keyword>
<gene>
    <name evidence="8" type="primary">ARO2</name>
    <name evidence="8" type="ORF">G6M90_00g032080</name>
</gene>
<feature type="region of interest" description="Disordered" evidence="7">
    <location>
        <begin position="66"/>
        <end position="90"/>
    </location>
</feature>
<proteinExistence type="inferred from homology"/>
<dbReference type="GO" id="GO:0008652">
    <property type="term" value="P:amino acid biosynthetic process"/>
    <property type="evidence" value="ECO:0007669"/>
    <property type="project" value="UniProtKB-KW"/>
</dbReference>
<evidence type="ECO:0000313" key="9">
    <source>
        <dbReference type="Proteomes" id="UP000510686"/>
    </source>
</evidence>
<evidence type="ECO:0000256" key="3">
    <source>
        <dbReference type="ARBA" id="ARBA00013036"/>
    </source>
</evidence>
<dbReference type="AlphaFoldDB" id="A0A7D5Z4S4"/>
<dbReference type="InterPro" id="IPR035904">
    <property type="entry name" value="Chorismate_synth_AroC_sf"/>
</dbReference>
<comment type="pathway">
    <text evidence="1">Metabolic intermediate biosynthesis; chorismate biosynthesis; chorismate from D-erythrose 4-phosphate and phosphoenolpyruvate: step 7/7.</text>
</comment>
<name>A0A7D5Z4S4_9HYPO</name>
<feature type="compositionally biased region" description="Polar residues" evidence="7">
    <location>
        <begin position="1"/>
        <end position="22"/>
    </location>
</feature>
<evidence type="ECO:0000256" key="6">
    <source>
        <dbReference type="ARBA" id="ARBA00023239"/>
    </source>
</evidence>
<keyword evidence="6" id="KW-0456">Lyase</keyword>
<dbReference type="GO" id="GO:0005829">
    <property type="term" value="C:cytosol"/>
    <property type="evidence" value="ECO:0007669"/>
    <property type="project" value="TreeGrafter"/>
</dbReference>
<dbReference type="GO" id="GO:0009423">
    <property type="term" value="P:chorismate biosynthetic process"/>
    <property type="evidence" value="ECO:0007669"/>
    <property type="project" value="TreeGrafter"/>
</dbReference>
<dbReference type="SUPFAM" id="SSF103263">
    <property type="entry name" value="Chorismate synthase, AroC"/>
    <property type="match status" value="1"/>
</dbReference>
<keyword evidence="4" id="KW-0028">Amino-acid biosynthesis</keyword>
<sequence length="118" mass="12759">MSAFSSSNSPHHPTRQTSTASIAQHVHLRTLLPVTTAGESHGKSVSCIVDNCPPGLALVEDDIQPQLNRRRPGQSAITTPHQRPKDYGNKTIDLYPRPSHADWTYIEKHGVKASSGGG</sequence>
<evidence type="ECO:0000313" key="8">
    <source>
        <dbReference type="EMBL" id="QLI66429.1"/>
    </source>
</evidence>
<evidence type="ECO:0000256" key="4">
    <source>
        <dbReference type="ARBA" id="ARBA00022605"/>
    </source>
</evidence>
<dbReference type="PANTHER" id="PTHR21085:SF0">
    <property type="entry name" value="CHORISMATE SYNTHASE"/>
    <property type="match status" value="1"/>
</dbReference>
<dbReference type="GO" id="GO:0010181">
    <property type="term" value="F:FMN binding"/>
    <property type="evidence" value="ECO:0007669"/>
    <property type="project" value="TreeGrafter"/>
</dbReference>
<dbReference type="GO" id="GO:0004107">
    <property type="term" value="F:chorismate synthase activity"/>
    <property type="evidence" value="ECO:0007669"/>
    <property type="project" value="UniProtKB-EC"/>
</dbReference>
<evidence type="ECO:0000256" key="7">
    <source>
        <dbReference type="SAM" id="MobiDB-lite"/>
    </source>
</evidence>
<feature type="region of interest" description="Disordered" evidence="7">
    <location>
        <begin position="1"/>
        <end position="24"/>
    </location>
</feature>
<protein>
    <recommendedName>
        <fullName evidence="3">chorismate synthase</fullName>
        <ecNumber evidence="3">4.2.3.5</ecNumber>
    </recommendedName>
</protein>
<evidence type="ECO:0000256" key="2">
    <source>
        <dbReference type="ARBA" id="ARBA00008014"/>
    </source>
</evidence>
<dbReference type="OrthoDB" id="1721239at2759"/>
<dbReference type="Gene3D" id="3.60.150.10">
    <property type="entry name" value="Chorismate synthase AroC"/>
    <property type="match status" value="1"/>
</dbReference>
<dbReference type="Pfam" id="PF01264">
    <property type="entry name" value="Chorismate_synt"/>
    <property type="match status" value="1"/>
</dbReference>
<evidence type="ECO:0000256" key="5">
    <source>
        <dbReference type="ARBA" id="ARBA00023141"/>
    </source>
</evidence>
<dbReference type="EC" id="4.2.3.5" evidence="3"/>
<comment type="similarity">
    <text evidence="2">Belongs to the chorismate synthase family.</text>
</comment>
<reference evidence="8 9" key="1">
    <citation type="submission" date="2020-07" db="EMBL/GenBank/DDBJ databases">
        <title>Telomere length de novo assembly of all 7 chromosomes of the fungus, Metarhizium brunneum, using a novel assembly pipeline.</title>
        <authorList>
            <person name="Saud z."/>
            <person name="Kortsinoglou A."/>
            <person name="Kouvelis V.N."/>
            <person name="Butt T.M."/>
        </authorList>
    </citation>
    <scope>NUCLEOTIDE SEQUENCE [LARGE SCALE GENOMIC DNA]</scope>
    <source>
        <strain evidence="8 9">4556</strain>
    </source>
</reference>
<dbReference type="Proteomes" id="UP000510686">
    <property type="component" value="Chromosome 2"/>
</dbReference>
<organism evidence="8 9">
    <name type="scientific">Metarhizium brunneum</name>
    <dbReference type="NCBI Taxonomy" id="500148"/>
    <lineage>
        <taxon>Eukaryota</taxon>
        <taxon>Fungi</taxon>
        <taxon>Dikarya</taxon>
        <taxon>Ascomycota</taxon>
        <taxon>Pezizomycotina</taxon>
        <taxon>Sordariomycetes</taxon>
        <taxon>Hypocreomycetidae</taxon>
        <taxon>Hypocreales</taxon>
        <taxon>Clavicipitaceae</taxon>
        <taxon>Metarhizium</taxon>
    </lineage>
</organism>
<dbReference type="GeneID" id="26243944"/>
<dbReference type="PANTHER" id="PTHR21085">
    <property type="entry name" value="CHORISMATE SYNTHASE"/>
    <property type="match status" value="1"/>
</dbReference>
<dbReference type="InterPro" id="IPR000453">
    <property type="entry name" value="Chorismate_synth"/>
</dbReference>
<accession>A0A7D5Z4S4</accession>
<evidence type="ECO:0000256" key="1">
    <source>
        <dbReference type="ARBA" id="ARBA00005044"/>
    </source>
</evidence>
<dbReference type="EMBL" id="CP058933">
    <property type="protein sequence ID" value="QLI66429.1"/>
    <property type="molecule type" value="Genomic_DNA"/>
</dbReference>
<keyword evidence="9" id="KW-1185">Reference proteome</keyword>
<dbReference type="KEGG" id="mbrn:26243944"/>